<feature type="domain" description="DUF1616" evidence="2">
    <location>
        <begin position="19"/>
        <end position="307"/>
    </location>
</feature>
<dbReference type="RefSeq" id="WP_162317059.1">
    <property type="nucleotide sequence ID" value="NZ_JAHQXF010000001.1"/>
</dbReference>
<feature type="transmembrane region" description="Helical" evidence="1">
    <location>
        <begin position="12"/>
        <end position="33"/>
    </location>
</feature>
<accession>A0A8J7YB29</accession>
<feature type="transmembrane region" description="Helical" evidence="1">
    <location>
        <begin position="39"/>
        <end position="61"/>
    </location>
</feature>
<dbReference type="InterPro" id="IPR011674">
    <property type="entry name" value="DUF1616"/>
</dbReference>
<evidence type="ECO:0000259" key="2">
    <source>
        <dbReference type="Pfam" id="PF07760"/>
    </source>
</evidence>
<evidence type="ECO:0000256" key="1">
    <source>
        <dbReference type="SAM" id="Phobius"/>
    </source>
</evidence>
<dbReference type="Pfam" id="PF07760">
    <property type="entry name" value="DUF1616"/>
    <property type="match status" value="1"/>
</dbReference>
<sequence>MTGPGPRSDGGAADLWGVVLSVGLAAAVAFTPLGEWRPAAILVGLPFVLLVPGYALVSAVFPRAGEAAPSSFSETSWLARLGLSVGGSVVAIAVVGVVLDFTVWGFRRTAVLSGLSLVTLAATAFAFYRRRRTPADARVSLRFSTIRSRTRDAVTGGGVVGIALSVLVVVAAAGAVGVVARDSTPSSNVTAFYVLGENAAGDLRADSQPKRLTAGEPATVGIGVDVRGPESFEGRVVGSLERVSVDGDSVRVRRSRELVRFPVRVEAGGSVVDRHVIRPSMTGERLRLTYRLYRTDDRSPVRQVHVWTTVTAA</sequence>
<name>A0A8J7YB29_9EURY</name>
<protein>
    <submittedName>
        <fullName evidence="3">DUF1616 domain-containing protein</fullName>
    </submittedName>
</protein>
<feature type="transmembrane region" description="Helical" evidence="1">
    <location>
        <begin position="110"/>
        <end position="128"/>
    </location>
</feature>
<feature type="transmembrane region" description="Helical" evidence="1">
    <location>
        <begin position="81"/>
        <end position="104"/>
    </location>
</feature>
<keyword evidence="1" id="KW-0812">Transmembrane</keyword>
<keyword evidence="1" id="KW-0472">Membrane</keyword>
<evidence type="ECO:0000313" key="4">
    <source>
        <dbReference type="Proteomes" id="UP000766550"/>
    </source>
</evidence>
<dbReference type="EMBL" id="JAHQXF010000001">
    <property type="protein sequence ID" value="MBV0923976.1"/>
    <property type="molecule type" value="Genomic_DNA"/>
</dbReference>
<gene>
    <name evidence="3" type="ORF">KTS45_07140</name>
</gene>
<dbReference type="OrthoDB" id="82282at2157"/>
<evidence type="ECO:0000313" key="3">
    <source>
        <dbReference type="EMBL" id="MBV0923976.1"/>
    </source>
</evidence>
<proteinExistence type="predicted"/>
<keyword evidence="4" id="KW-1185">Reference proteome</keyword>
<dbReference type="AlphaFoldDB" id="A0A8J7YB29"/>
<dbReference type="Proteomes" id="UP000766550">
    <property type="component" value="Unassembled WGS sequence"/>
</dbReference>
<comment type="caution">
    <text evidence="3">The sequence shown here is derived from an EMBL/GenBank/DDBJ whole genome shotgun (WGS) entry which is preliminary data.</text>
</comment>
<keyword evidence="1" id="KW-1133">Transmembrane helix</keyword>
<feature type="transmembrane region" description="Helical" evidence="1">
    <location>
        <begin position="153"/>
        <end position="180"/>
    </location>
</feature>
<organism evidence="3 4">
    <name type="scientific">Haloarcula limicola</name>
    <dbReference type="NCBI Taxonomy" id="1429915"/>
    <lineage>
        <taxon>Archaea</taxon>
        <taxon>Methanobacteriati</taxon>
        <taxon>Methanobacteriota</taxon>
        <taxon>Stenosarchaea group</taxon>
        <taxon>Halobacteria</taxon>
        <taxon>Halobacteriales</taxon>
        <taxon>Haloarculaceae</taxon>
        <taxon>Haloarcula</taxon>
    </lineage>
</organism>
<reference evidence="3 4" key="1">
    <citation type="submission" date="2021-06" db="EMBL/GenBank/DDBJ databases">
        <title>New haloarchaea isolates fom saline soil.</title>
        <authorList>
            <person name="Duran-Viseras A."/>
            <person name="Sanchez-Porro C.S."/>
            <person name="Ventosa A."/>
        </authorList>
    </citation>
    <scope>NUCLEOTIDE SEQUENCE [LARGE SCALE GENOMIC DNA]</scope>
    <source>
        <strain evidence="3 4">JCM 183640</strain>
    </source>
</reference>